<dbReference type="Proteomes" id="UP000007113">
    <property type="component" value="Chromosome"/>
</dbReference>
<evidence type="ECO:0000259" key="1">
    <source>
        <dbReference type="Pfam" id="PF00144"/>
    </source>
</evidence>
<protein>
    <submittedName>
        <fullName evidence="2">Beta-lactamase</fullName>
    </submittedName>
</protein>
<dbReference type="Gene3D" id="3.40.710.10">
    <property type="entry name" value="DD-peptidase/beta-lactamase superfamily"/>
    <property type="match status" value="1"/>
</dbReference>
<dbReference type="HOGENOM" id="CLU_020027_8_3_0"/>
<dbReference type="InterPro" id="IPR001466">
    <property type="entry name" value="Beta-lactam-related"/>
</dbReference>
<evidence type="ECO:0000313" key="2">
    <source>
        <dbReference type="EMBL" id="AEU37500.1"/>
    </source>
</evidence>
<dbReference type="EMBL" id="CP003130">
    <property type="protein sequence ID" value="AEU37500.1"/>
    <property type="molecule type" value="Genomic_DNA"/>
</dbReference>
<evidence type="ECO:0000313" key="3">
    <source>
        <dbReference type="Proteomes" id="UP000007113"/>
    </source>
</evidence>
<dbReference type="Pfam" id="PF00144">
    <property type="entry name" value="Beta-lactamase"/>
    <property type="match status" value="1"/>
</dbReference>
<accession>G8NT70</accession>
<dbReference type="eggNOG" id="COG1680">
    <property type="taxonomic scope" value="Bacteria"/>
</dbReference>
<feature type="domain" description="Beta-lactamase-related" evidence="1">
    <location>
        <begin position="64"/>
        <end position="366"/>
    </location>
</feature>
<dbReference type="PANTHER" id="PTHR43283">
    <property type="entry name" value="BETA-LACTAMASE-RELATED"/>
    <property type="match status" value="1"/>
</dbReference>
<reference evidence="2 3" key="1">
    <citation type="submission" date="2011-11" db="EMBL/GenBank/DDBJ databases">
        <title>Complete sequence of Granulicella mallensis MP5ACTX8.</title>
        <authorList>
            <consortium name="US DOE Joint Genome Institute"/>
            <person name="Lucas S."/>
            <person name="Copeland A."/>
            <person name="Lapidus A."/>
            <person name="Cheng J.-F."/>
            <person name="Goodwin L."/>
            <person name="Pitluck S."/>
            <person name="Peters L."/>
            <person name="Lu M."/>
            <person name="Detter J.C."/>
            <person name="Han C."/>
            <person name="Tapia R."/>
            <person name="Land M."/>
            <person name="Hauser L."/>
            <person name="Kyrpides N."/>
            <person name="Ivanova N."/>
            <person name="Mikhailova N."/>
            <person name="Pagani I."/>
            <person name="Rawat S."/>
            <person name="Mannisto M."/>
            <person name="Haggblom M."/>
            <person name="Woyke T."/>
        </authorList>
    </citation>
    <scope>NUCLEOTIDE SEQUENCE [LARGE SCALE GENOMIC DNA]</scope>
    <source>
        <strain evidence="3">ATCC BAA-1857 / DSM 23137 / MP5ACTX8</strain>
    </source>
</reference>
<sequence length="391" mass="43228">MQFSGNKPRSHTYLASLLMQNRGAFLIVAYRLRVRTFLIPIFVTSLVFQGFQTSAQTSSSDRKQTIPALLQREHVASVSFAQIVGGKTTLAEAYGEQSSGVATSTATFYNIASMSKPISAEVLLRLASKGRLSLDEPMYKYWVDPDVADDPRAKLLTPRMALDHQTGFANWRRETNGKLAFTQDPGKAFGYSGEGYQYVARFAEKKTDESFESLAQTLIFNPAGMTHTAYTHRLWMDGNIAQPTDKDGQWLKPQIATQFVAADLVYTTPTQYASFVESLMYGEGETPAIRNLRDSVLTDRKAEMCVGKLAKVCPDEVGFGAGWEVIKTHGKTFLMHTGLDEGVFTLGFFETGSRAGVILFTNSANGPRVILPILKMLNADPDFISYLEAQV</sequence>
<gene>
    <name evidence="2" type="ordered locus">AciX8_3199</name>
</gene>
<dbReference type="PANTHER" id="PTHR43283:SF18">
    <property type="match status" value="1"/>
</dbReference>
<dbReference type="KEGG" id="gma:AciX8_3199"/>
<dbReference type="STRING" id="682795.AciX8_3199"/>
<dbReference type="InterPro" id="IPR050789">
    <property type="entry name" value="Diverse_Enzym_Activities"/>
</dbReference>
<dbReference type="AlphaFoldDB" id="G8NT70"/>
<organism evidence="2 3">
    <name type="scientific">Granulicella mallensis (strain ATCC BAA-1857 / DSM 23137 / MP5ACTX8)</name>
    <dbReference type="NCBI Taxonomy" id="682795"/>
    <lineage>
        <taxon>Bacteria</taxon>
        <taxon>Pseudomonadati</taxon>
        <taxon>Acidobacteriota</taxon>
        <taxon>Terriglobia</taxon>
        <taxon>Terriglobales</taxon>
        <taxon>Acidobacteriaceae</taxon>
        <taxon>Granulicella</taxon>
    </lineage>
</organism>
<dbReference type="SUPFAM" id="SSF56601">
    <property type="entry name" value="beta-lactamase/transpeptidase-like"/>
    <property type="match status" value="1"/>
</dbReference>
<dbReference type="InterPro" id="IPR012338">
    <property type="entry name" value="Beta-lactam/transpept-like"/>
</dbReference>
<proteinExistence type="predicted"/>
<name>G8NT70_GRAMM</name>
<keyword evidence="3" id="KW-1185">Reference proteome</keyword>